<evidence type="ECO:0008006" key="3">
    <source>
        <dbReference type="Google" id="ProtNLM"/>
    </source>
</evidence>
<dbReference type="AlphaFoldDB" id="A0AAV5U6I0"/>
<evidence type="ECO:0000313" key="2">
    <source>
        <dbReference type="Proteomes" id="UP001432027"/>
    </source>
</evidence>
<organism evidence="1 2">
    <name type="scientific">Pristionchus entomophagus</name>
    <dbReference type="NCBI Taxonomy" id="358040"/>
    <lineage>
        <taxon>Eukaryota</taxon>
        <taxon>Metazoa</taxon>
        <taxon>Ecdysozoa</taxon>
        <taxon>Nematoda</taxon>
        <taxon>Chromadorea</taxon>
        <taxon>Rhabditida</taxon>
        <taxon>Rhabditina</taxon>
        <taxon>Diplogasteromorpha</taxon>
        <taxon>Diplogasteroidea</taxon>
        <taxon>Neodiplogasteridae</taxon>
        <taxon>Pristionchus</taxon>
    </lineage>
</organism>
<dbReference type="EMBL" id="BTSX01000005">
    <property type="protein sequence ID" value="GMT02091.1"/>
    <property type="molecule type" value="Genomic_DNA"/>
</dbReference>
<dbReference type="Proteomes" id="UP001432027">
    <property type="component" value="Unassembled WGS sequence"/>
</dbReference>
<accession>A0AAV5U6I0</accession>
<comment type="caution">
    <text evidence="1">The sequence shown here is derived from an EMBL/GenBank/DDBJ whole genome shotgun (WGS) entry which is preliminary data.</text>
</comment>
<feature type="non-terminal residue" evidence="1">
    <location>
        <position position="1"/>
    </location>
</feature>
<sequence>KDVIAPASVTYLILLHSLIVPGHHSRYSRIQRIVVTTYFCHLPLMNKTLCLLEAASDFVEPESVIAYFKTAAVATFVFAGCFFDPDLTAALAARFRCTTGVSTGLCDASNSVSIHQLSSTSIEGKMKV</sequence>
<proteinExistence type="predicted"/>
<name>A0AAV5U6I0_9BILA</name>
<reference evidence="1" key="1">
    <citation type="submission" date="2023-10" db="EMBL/GenBank/DDBJ databases">
        <title>Genome assembly of Pristionchus species.</title>
        <authorList>
            <person name="Yoshida K."/>
            <person name="Sommer R.J."/>
        </authorList>
    </citation>
    <scope>NUCLEOTIDE SEQUENCE</scope>
    <source>
        <strain evidence="1">RS0144</strain>
    </source>
</reference>
<feature type="non-terminal residue" evidence="1">
    <location>
        <position position="128"/>
    </location>
</feature>
<evidence type="ECO:0000313" key="1">
    <source>
        <dbReference type="EMBL" id="GMT02091.1"/>
    </source>
</evidence>
<keyword evidence="2" id="KW-1185">Reference proteome</keyword>
<gene>
    <name evidence="1" type="ORF">PENTCL1PPCAC_24265</name>
</gene>
<protein>
    <recommendedName>
        <fullName evidence="3">G protein-coupled receptor</fullName>
    </recommendedName>
</protein>